<sequence>MSRSWINLCTDVAVQIVSGGAATGRDILDDLALIQNRNYDGVLIQIDRLEVVKAIQDSFLSSSNSALIRGIHHLLLNASSWGIQHFPRDCNKTADCLAKIAIDTNQKLKIFYEILREVLALSLITQTSDNSIQRIIM</sequence>
<dbReference type="Gene3D" id="3.30.420.10">
    <property type="entry name" value="Ribonuclease H-like superfamily/Ribonuclease H"/>
    <property type="match status" value="1"/>
</dbReference>
<comment type="caution">
    <text evidence="2">The sequence shown here is derived from an EMBL/GenBank/DDBJ whole genome shotgun (WGS) entry which is preliminary data.</text>
</comment>
<dbReference type="InterPro" id="IPR036397">
    <property type="entry name" value="RNaseH_sf"/>
</dbReference>
<dbReference type="GO" id="GO:0003676">
    <property type="term" value="F:nucleic acid binding"/>
    <property type="evidence" value="ECO:0007669"/>
    <property type="project" value="InterPro"/>
</dbReference>
<accession>A0A7J8MNT5</accession>
<proteinExistence type="predicted"/>
<dbReference type="InterPro" id="IPR002156">
    <property type="entry name" value="RNaseH_domain"/>
</dbReference>
<dbReference type="Pfam" id="PF13456">
    <property type="entry name" value="RVT_3"/>
    <property type="match status" value="1"/>
</dbReference>
<dbReference type="AlphaFoldDB" id="A0A7J8MNT5"/>
<keyword evidence="3" id="KW-1185">Reference proteome</keyword>
<dbReference type="EMBL" id="JABEZX010000009">
    <property type="protein sequence ID" value="MBA0566401.1"/>
    <property type="molecule type" value="Genomic_DNA"/>
</dbReference>
<reference evidence="2 3" key="1">
    <citation type="journal article" date="2019" name="Genome Biol. Evol.">
        <title>Insights into the evolution of the New World diploid cottons (Gossypium, subgenus Houzingenia) based on genome sequencing.</title>
        <authorList>
            <person name="Grover C.E."/>
            <person name="Arick M.A. 2nd"/>
            <person name="Thrash A."/>
            <person name="Conover J.L."/>
            <person name="Sanders W.S."/>
            <person name="Peterson D.G."/>
            <person name="Frelichowski J.E."/>
            <person name="Scheffler J.A."/>
            <person name="Scheffler B.E."/>
            <person name="Wendel J.F."/>
        </authorList>
    </citation>
    <scope>NUCLEOTIDE SEQUENCE [LARGE SCALE GENOMIC DNA]</scope>
    <source>
        <strain evidence="2">157</strain>
        <tissue evidence="2">Leaf</tissue>
    </source>
</reference>
<organism evidence="2 3">
    <name type="scientific">Gossypium lobatum</name>
    <dbReference type="NCBI Taxonomy" id="34289"/>
    <lineage>
        <taxon>Eukaryota</taxon>
        <taxon>Viridiplantae</taxon>
        <taxon>Streptophyta</taxon>
        <taxon>Embryophyta</taxon>
        <taxon>Tracheophyta</taxon>
        <taxon>Spermatophyta</taxon>
        <taxon>Magnoliopsida</taxon>
        <taxon>eudicotyledons</taxon>
        <taxon>Gunneridae</taxon>
        <taxon>Pentapetalae</taxon>
        <taxon>rosids</taxon>
        <taxon>malvids</taxon>
        <taxon>Malvales</taxon>
        <taxon>Malvaceae</taxon>
        <taxon>Malvoideae</taxon>
        <taxon>Gossypium</taxon>
    </lineage>
</organism>
<evidence type="ECO:0000313" key="3">
    <source>
        <dbReference type="Proteomes" id="UP000593572"/>
    </source>
</evidence>
<evidence type="ECO:0000313" key="2">
    <source>
        <dbReference type="EMBL" id="MBA0566401.1"/>
    </source>
</evidence>
<dbReference type="PANTHER" id="PTHR47723:SF24">
    <property type="entry name" value="RNASE H TYPE-1 DOMAIN-CONTAINING PROTEIN"/>
    <property type="match status" value="1"/>
</dbReference>
<evidence type="ECO:0000259" key="1">
    <source>
        <dbReference type="Pfam" id="PF13456"/>
    </source>
</evidence>
<dbReference type="InterPro" id="IPR053151">
    <property type="entry name" value="RNase_H-like"/>
</dbReference>
<protein>
    <recommendedName>
        <fullName evidence="1">RNase H type-1 domain-containing protein</fullName>
    </recommendedName>
</protein>
<dbReference type="Proteomes" id="UP000593572">
    <property type="component" value="Unassembled WGS sequence"/>
</dbReference>
<dbReference type="PANTHER" id="PTHR47723">
    <property type="entry name" value="OS05G0353850 PROTEIN"/>
    <property type="match status" value="1"/>
</dbReference>
<gene>
    <name evidence="2" type="ORF">Golob_011224</name>
</gene>
<feature type="domain" description="RNase H type-1" evidence="1">
    <location>
        <begin position="21"/>
        <end position="100"/>
    </location>
</feature>
<dbReference type="GO" id="GO:0004523">
    <property type="term" value="F:RNA-DNA hybrid ribonuclease activity"/>
    <property type="evidence" value="ECO:0007669"/>
    <property type="project" value="InterPro"/>
</dbReference>
<name>A0A7J8MNT5_9ROSI</name>